<dbReference type="PANTHER" id="PTHR30572">
    <property type="entry name" value="MEMBRANE COMPONENT OF TRANSPORTER-RELATED"/>
    <property type="match status" value="1"/>
</dbReference>
<evidence type="ECO:0000256" key="2">
    <source>
        <dbReference type="ARBA" id="ARBA00022475"/>
    </source>
</evidence>
<evidence type="ECO:0000259" key="7">
    <source>
        <dbReference type="Pfam" id="PF02687"/>
    </source>
</evidence>
<feature type="domain" description="MacB-like periplasmic core" evidence="8">
    <location>
        <begin position="447"/>
        <end position="645"/>
    </location>
</feature>
<evidence type="ECO:0000313" key="9">
    <source>
        <dbReference type="EMBL" id="TWB56355.1"/>
    </source>
</evidence>
<feature type="transmembrane region" description="Helical" evidence="6">
    <location>
        <begin position="683"/>
        <end position="708"/>
    </location>
</feature>
<dbReference type="Proteomes" id="UP000318050">
    <property type="component" value="Unassembled WGS sequence"/>
</dbReference>
<evidence type="ECO:0000256" key="6">
    <source>
        <dbReference type="SAM" id="Phobius"/>
    </source>
</evidence>
<dbReference type="AlphaFoldDB" id="A0A560IDF4"/>
<protein>
    <submittedName>
        <fullName evidence="9">ABC transport system permease protein</fullName>
    </submittedName>
</protein>
<feature type="domain" description="MacB-like periplasmic core" evidence="8">
    <location>
        <begin position="17"/>
        <end position="235"/>
    </location>
</feature>
<feature type="transmembrane region" description="Helical" evidence="6">
    <location>
        <begin position="770"/>
        <end position="792"/>
    </location>
</feature>
<dbReference type="InterPro" id="IPR050250">
    <property type="entry name" value="Macrolide_Exporter_MacB"/>
</dbReference>
<name>A0A560IDF4_9PROT</name>
<dbReference type="EMBL" id="VITT01000012">
    <property type="protein sequence ID" value="TWB56355.1"/>
    <property type="molecule type" value="Genomic_DNA"/>
</dbReference>
<gene>
    <name evidence="9" type="ORF">FBZ92_112144</name>
</gene>
<evidence type="ECO:0000256" key="3">
    <source>
        <dbReference type="ARBA" id="ARBA00022692"/>
    </source>
</evidence>
<keyword evidence="3 6" id="KW-0812">Transmembrane</keyword>
<keyword evidence="5 6" id="KW-0472">Membrane</keyword>
<dbReference type="GO" id="GO:0005886">
    <property type="term" value="C:plasma membrane"/>
    <property type="evidence" value="ECO:0007669"/>
    <property type="project" value="UniProtKB-SubCell"/>
</dbReference>
<sequence>MPTFTLPIFLRRHVLFTLLNLAGLAVGIAAFLLVSLYVAEEGTVDRGFTHADRLYRVGSQLNVGGQSIKLTFSPDDLAEALKQEVPEVEAVTRVEQDRVMLGAATRYFEQRVLWADPDFLRLLDYPLERGDPALALARPDGVVVTRELARTLFGDADPLGRTIEVRHGPALTVTGVLAPLRQSHLVFTAIAAEAARGDKSWAHAKPRPWSDISGVSTYVRLAPGASAAAVGAALPAFVNRHNPPNPDKAGGGMDNMVSLRLDPVPDIYLRVKALGAVAGGDVGTLQVLGGVALLILGIAIANYTNMATAQAITRAREVGIRKLVGARRRQLVALFTGEAVLLAAIGTVAALALMELARPAFQGLVGRDVSLAPLPRGRSWLLPLLLATPVLVGVLGGFYPALVLSGYRPGEVLKGRAQAPGAGRVRAVLVVAQFAVSIALMVATFTVQRQVAHVQAAGLGYQPDSLYLISNLPADLARAATLKAEVARLPGVRGASLSSLVPAAESESLSSFDLPENTRSTLRQARGIASFTADQDFFATYGARLVAGKGLPPGWKPAEVDEDKPRYLILTETAARRMGYAKPEDAVGERLSINSEDPTEVAGVVADMRFQSARRADLPLMFLIKASGEHLTVRLAAGDQRATMAAVNAVVDKLYPDAEYLRRAFADERIESLYQSERRQARVFAAFGGLAVALANMGLFGLTALTAARRTKEIGVRRVVGAKVPDIMGLMAWQFTRPVLLANLVAWPVAWWALHQWLLQFTVRVDQAPLTFLAAGAVALAVALATVAVHVIRVASAPPVAALRYE</sequence>
<feature type="transmembrane region" description="Helical" evidence="6">
    <location>
        <begin position="425"/>
        <end position="445"/>
    </location>
</feature>
<proteinExistence type="predicted"/>
<evidence type="ECO:0000256" key="5">
    <source>
        <dbReference type="ARBA" id="ARBA00023136"/>
    </source>
</evidence>
<comment type="subcellular location">
    <subcellularLocation>
        <location evidence="1">Cell membrane</location>
        <topology evidence="1">Multi-pass membrane protein</topology>
    </subcellularLocation>
</comment>
<keyword evidence="2" id="KW-1003">Cell membrane</keyword>
<feature type="domain" description="ABC3 transporter permease C-terminal" evidence="7">
    <location>
        <begin position="686"/>
        <end position="799"/>
    </location>
</feature>
<dbReference type="Pfam" id="PF12704">
    <property type="entry name" value="MacB_PCD"/>
    <property type="match status" value="2"/>
</dbReference>
<feature type="domain" description="ABC3 transporter permease C-terminal" evidence="7">
    <location>
        <begin position="291"/>
        <end position="405"/>
    </location>
</feature>
<dbReference type="InterPro" id="IPR025857">
    <property type="entry name" value="MacB_PCD"/>
</dbReference>
<evidence type="ECO:0000259" key="8">
    <source>
        <dbReference type="Pfam" id="PF12704"/>
    </source>
</evidence>
<evidence type="ECO:0000256" key="4">
    <source>
        <dbReference type="ARBA" id="ARBA00022989"/>
    </source>
</evidence>
<dbReference type="Pfam" id="PF02687">
    <property type="entry name" value="FtsX"/>
    <property type="match status" value="2"/>
</dbReference>
<organism evidence="9 10">
    <name type="scientific">Nitrospirillum amazonense</name>
    <dbReference type="NCBI Taxonomy" id="28077"/>
    <lineage>
        <taxon>Bacteria</taxon>
        <taxon>Pseudomonadati</taxon>
        <taxon>Pseudomonadota</taxon>
        <taxon>Alphaproteobacteria</taxon>
        <taxon>Rhodospirillales</taxon>
        <taxon>Azospirillaceae</taxon>
        <taxon>Nitrospirillum</taxon>
    </lineage>
</organism>
<reference evidence="9 10" key="1">
    <citation type="submission" date="2019-06" db="EMBL/GenBank/DDBJ databases">
        <title>Genomic Encyclopedia of Type Strains, Phase IV (KMG-V): Genome sequencing to study the core and pangenomes of soil and plant-associated prokaryotes.</title>
        <authorList>
            <person name="Whitman W."/>
        </authorList>
    </citation>
    <scope>NUCLEOTIDE SEQUENCE [LARGE SCALE GENOMIC DNA]</scope>
    <source>
        <strain evidence="9 10">BR 11140</strain>
    </source>
</reference>
<dbReference type="GO" id="GO:0022857">
    <property type="term" value="F:transmembrane transporter activity"/>
    <property type="evidence" value="ECO:0007669"/>
    <property type="project" value="TreeGrafter"/>
</dbReference>
<feature type="transmembrane region" description="Helical" evidence="6">
    <location>
        <begin position="14"/>
        <end position="39"/>
    </location>
</feature>
<evidence type="ECO:0000256" key="1">
    <source>
        <dbReference type="ARBA" id="ARBA00004651"/>
    </source>
</evidence>
<evidence type="ECO:0000313" key="10">
    <source>
        <dbReference type="Proteomes" id="UP000318050"/>
    </source>
</evidence>
<feature type="transmembrane region" description="Helical" evidence="6">
    <location>
        <begin position="331"/>
        <end position="354"/>
    </location>
</feature>
<dbReference type="InterPro" id="IPR003838">
    <property type="entry name" value="ABC3_permease_C"/>
</dbReference>
<feature type="transmembrane region" description="Helical" evidence="6">
    <location>
        <begin position="380"/>
        <end position="404"/>
    </location>
</feature>
<keyword evidence="4 6" id="KW-1133">Transmembrane helix</keyword>
<feature type="transmembrane region" description="Helical" evidence="6">
    <location>
        <begin position="738"/>
        <end position="758"/>
    </location>
</feature>
<comment type="caution">
    <text evidence="9">The sequence shown here is derived from an EMBL/GenBank/DDBJ whole genome shotgun (WGS) entry which is preliminary data.</text>
</comment>
<dbReference type="PANTHER" id="PTHR30572:SF18">
    <property type="entry name" value="ABC-TYPE MACROLIDE FAMILY EXPORT SYSTEM PERMEASE COMPONENT 2"/>
    <property type="match status" value="1"/>
</dbReference>
<dbReference type="OrthoDB" id="127188at2"/>
<accession>A0A560IDF4</accession>